<dbReference type="EMBL" id="MU853765">
    <property type="protein sequence ID" value="KAK3943602.1"/>
    <property type="molecule type" value="Genomic_DNA"/>
</dbReference>
<dbReference type="PANTHER" id="PTHR24148">
    <property type="entry name" value="ANKYRIN REPEAT DOMAIN-CONTAINING PROTEIN 39 HOMOLOG-RELATED"/>
    <property type="match status" value="1"/>
</dbReference>
<dbReference type="InterPro" id="IPR010730">
    <property type="entry name" value="HET"/>
</dbReference>
<dbReference type="PANTHER" id="PTHR24148:SF73">
    <property type="entry name" value="HET DOMAIN PROTEIN (AFU_ORTHOLOGUE AFUA_8G01020)"/>
    <property type="match status" value="1"/>
</dbReference>
<evidence type="ECO:0000313" key="3">
    <source>
        <dbReference type="Proteomes" id="UP001303473"/>
    </source>
</evidence>
<organism evidence="2 3">
    <name type="scientific">Diplogelasinospora grovesii</name>
    <dbReference type="NCBI Taxonomy" id="303347"/>
    <lineage>
        <taxon>Eukaryota</taxon>
        <taxon>Fungi</taxon>
        <taxon>Dikarya</taxon>
        <taxon>Ascomycota</taxon>
        <taxon>Pezizomycotina</taxon>
        <taxon>Sordariomycetes</taxon>
        <taxon>Sordariomycetidae</taxon>
        <taxon>Sordariales</taxon>
        <taxon>Diplogelasinosporaceae</taxon>
        <taxon>Diplogelasinospora</taxon>
    </lineage>
</organism>
<gene>
    <name evidence="2" type="ORF">QBC46DRAFT_377495</name>
</gene>
<feature type="domain" description="Heterokaryon incompatibility" evidence="1">
    <location>
        <begin position="45"/>
        <end position="196"/>
    </location>
</feature>
<dbReference type="Pfam" id="PF06985">
    <property type="entry name" value="HET"/>
    <property type="match status" value="1"/>
</dbReference>
<feature type="non-terminal residue" evidence="2">
    <location>
        <position position="557"/>
    </location>
</feature>
<protein>
    <submittedName>
        <fullName evidence="2">Heterokaryon incompatibility protein-domain-containing protein</fullName>
    </submittedName>
</protein>
<evidence type="ECO:0000259" key="1">
    <source>
        <dbReference type="Pfam" id="PF06985"/>
    </source>
</evidence>
<evidence type="ECO:0000313" key="2">
    <source>
        <dbReference type="EMBL" id="KAK3943602.1"/>
    </source>
</evidence>
<dbReference type="AlphaFoldDB" id="A0AAN6NH54"/>
<name>A0AAN6NH54_9PEZI</name>
<sequence>MAGTTLYTYNPIQPNQIRLVKFVQDGDHIRAVFETFSFEEPLPVYRSISYTWASDGGRPQKDFKMEIDKRQLPVLNTLQPFFQALRSRNMLLDGKWWWIDSICIDQANLEERAHQVGHMDVIYRQAESVIVWLGEPSSDSELAIDFIKLLDKTSRRKLSVAELRATLQQDHYRVHWKALTNFLSRRWWSRIWSVQEFVLAPSVTFWCGMRNVSRVAVCRSIGIADKCTSTGVKETLAFTHGNNRRRAWDLYKASKKPGANLSFSLLALAAYFCCMDASDDRDRLYGLMALATDRSMLEIDYLLSTEEVYARFTRSFITHYKSLDIICFASTYTPPSGSIRPSWVPDWQKRNPVVIPSMTSQSSKSHVGNLRSPRHLDIDPSVYYSACKNKEAVYAFEGSALQVRGVVVDTIDGLAGSRQFEMVQSSEWNSAQSSCCSGSPCSTTAILESVCRSVAFDRFDRFLRYPMPTADFFRDFIRLLNRIITTSKESVPRDLLDWFQWTRSLQIHGRSFEDILHDSFQADDDSSGPAPNIDESQHKTFFGRFFDTVVRLSFRLM</sequence>
<comment type="caution">
    <text evidence="2">The sequence shown here is derived from an EMBL/GenBank/DDBJ whole genome shotgun (WGS) entry which is preliminary data.</text>
</comment>
<accession>A0AAN6NH54</accession>
<dbReference type="Proteomes" id="UP001303473">
    <property type="component" value="Unassembled WGS sequence"/>
</dbReference>
<reference evidence="3" key="1">
    <citation type="journal article" date="2023" name="Mol. Phylogenet. Evol.">
        <title>Genome-scale phylogeny and comparative genomics of the fungal order Sordariales.</title>
        <authorList>
            <person name="Hensen N."/>
            <person name="Bonometti L."/>
            <person name="Westerberg I."/>
            <person name="Brannstrom I.O."/>
            <person name="Guillou S."/>
            <person name="Cros-Aarteil S."/>
            <person name="Calhoun S."/>
            <person name="Haridas S."/>
            <person name="Kuo A."/>
            <person name="Mondo S."/>
            <person name="Pangilinan J."/>
            <person name="Riley R."/>
            <person name="LaButti K."/>
            <person name="Andreopoulos B."/>
            <person name="Lipzen A."/>
            <person name="Chen C."/>
            <person name="Yan M."/>
            <person name="Daum C."/>
            <person name="Ng V."/>
            <person name="Clum A."/>
            <person name="Steindorff A."/>
            <person name="Ohm R.A."/>
            <person name="Martin F."/>
            <person name="Silar P."/>
            <person name="Natvig D.O."/>
            <person name="Lalanne C."/>
            <person name="Gautier V."/>
            <person name="Ament-Velasquez S.L."/>
            <person name="Kruys A."/>
            <person name="Hutchinson M.I."/>
            <person name="Powell A.J."/>
            <person name="Barry K."/>
            <person name="Miller A.N."/>
            <person name="Grigoriev I.V."/>
            <person name="Debuchy R."/>
            <person name="Gladieux P."/>
            <person name="Hiltunen Thoren M."/>
            <person name="Johannesson H."/>
        </authorList>
    </citation>
    <scope>NUCLEOTIDE SEQUENCE [LARGE SCALE GENOMIC DNA]</scope>
    <source>
        <strain evidence="3">CBS 340.73</strain>
    </source>
</reference>
<keyword evidence="3" id="KW-1185">Reference proteome</keyword>
<proteinExistence type="predicted"/>
<dbReference type="InterPro" id="IPR052895">
    <property type="entry name" value="HetReg/Transcr_Mod"/>
</dbReference>